<dbReference type="Gene3D" id="2.10.25.160">
    <property type="entry name" value="Granulin"/>
    <property type="match status" value="3"/>
</dbReference>
<comment type="subcellular location">
    <subcellularLocation>
        <location evidence="1">Secreted</location>
    </subcellularLocation>
</comment>
<dbReference type="PROSITE" id="PS00799">
    <property type="entry name" value="GRANULINS"/>
    <property type="match status" value="3"/>
</dbReference>
<keyword evidence="4" id="KW-1015">Disulfide bond</keyword>
<protein>
    <submittedName>
        <fullName evidence="5">Uncharacterized protein</fullName>
    </submittedName>
</protein>
<keyword evidence="3" id="KW-0964">Secreted</keyword>
<dbReference type="OrthoDB" id="5987231at2759"/>
<dbReference type="InterPro" id="IPR037277">
    <property type="entry name" value="Granulin_sf"/>
</dbReference>
<name>A0A7D9J7S5_PARCT</name>
<dbReference type="Pfam" id="PF00396">
    <property type="entry name" value="Granulin"/>
    <property type="match status" value="3"/>
</dbReference>
<organism evidence="5 6">
    <name type="scientific">Paramuricea clavata</name>
    <name type="common">Red gorgonian</name>
    <name type="synonym">Violescent sea-whip</name>
    <dbReference type="NCBI Taxonomy" id="317549"/>
    <lineage>
        <taxon>Eukaryota</taxon>
        <taxon>Metazoa</taxon>
        <taxon>Cnidaria</taxon>
        <taxon>Anthozoa</taxon>
        <taxon>Octocorallia</taxon>
        <taxon>Malacalcyonacea</taxon>
        <taxon>Plexauridae</taxon>
        <taxon>Paramuricea</taxon>
    </lineage>
</organism>
<dbReference type="SUPFAM" id="SSF57277">
    <property type="entry name" value="Granulin repeat"/>
    <property type="match status" value="3"/>
</dbReference>
<evidence type="ECO:0000313" key="6">
    <source>
        <dbReference type="Proteomes" id="UP001152795"/>
    </source>
</evidence>
<keyword evidence="6" id="KW-1185">Reference proteome</keyword>
<dbReference type="AlphaFoldDB" id="A0A7D9J7S5"/>
<feature type="non-terminal residue" evidence="5">
    <location>
        <position position="1"/>
    </location>
</feature>
<evidence type="ECO:0000256" key="2">
    <source>
        <dbReference type="ARBA" id="ARBA00010093"/>
    </source>
</evidence>
<dbReference type="EMBL" id="CACRXK020012607">
    <property type="protein sequence ID" value="CAB4023648.1"/>
    <property type="molecule type" value="Genomic_DNA"/>
</dbReference>
<dbReference type="Proteomes" id="UP001152795">
    <property type="component" value="Unassembled WGS sequence"/>
</dbReference>
<sequence>TVALNSRNVKVFMHMIYHSKHRTITKASHQTFSHHPIRRDTLEQERKKSLAESDPKTILIIIEYNILHTTSGSSKLHKRCPAQYSTMAFGFAYRYQTHFSYLSFYITAISLRKFKMNENEFVPSHDLIIYCGPAANVICHRINFIMTHRTTFEKNFGMSRAKVVQCNATTYCPDGNTCCRLASGQWGCCPFPSAVCCSDGVHCCPHGYTCTSGQCHKGSHITKLFKKKPAIQAKNVVCPDGSQCPAGDTCCELSSGGYGCCPLPNAVCCSDGKHCCPEGYTCDVSQGTCTQRGQITTLFLNKPALKAKNVVCDGGVAECPDGTTCCKLKSGQWGCCPFPHAVCCSDGEHCCPQGYTCDVSAGTCSRHGQITDFLPNKPATQIPKAEQPMKNK</sequence>
<dbReference type="FunFam" id="2.10.25.160:FF:000001">
    <property type="entry name" value="Granulin precursor"/>
    <property type="match status" value="2"/>
</dbReference>
<evidence type="ECO:0000256" key="3">
    <source>
        <dbReference type="ARBA" id="ARBA00022525"/>
    </source>
</evidence>
<gene>
    <name evidence="5" type="ORF">PACLA_8A039925</name>
</gene>
<evidence type="ECO:0000313" key="5">
    <source>
        <dbReference type="EMBL" id="CAB4023648.1"/>
    </source>
</evidence>
<evidence type="ECO:0000256" key="4">
    <source>
        <dbReference type="ARBA" id="ARBA00023157"/>
    </source>
</evidence>
<accession>A0A7D9J7S5</accession>
<dbReference type="PANTHER" id="PTHR12274">
    <property type="entry name" value="GRANULIN"/>
    <property type="match status" value="1"/>
</dbReference>
<reference evidence="5" key="1">
    <citation type="submission" date="2020-04" db="EMBL/GenBank/DDBJ databases">
        <authorList>
            <person name="Alioto T."/>
            <person name="Alioto T."/>
            <person name="Gomez Garrido J."/>
        </authorList>
    </citation>
    <scope>NUCLEOTIDE SEQUENCE</scope>
    <source>
        <strain evidence="5">A484AB</strain>
    </source>
</reference>
<dbReference type="InterPro" id="IPR039036">
    <property type="entry name" value="Granulin_fam"/>
</dbReference>
<comment type="caution">
    <text evidence="5">The sequence shown here is derived from an EMBL/GenBank/DDBJ whole genome shotgun (WGS) entry which is preliminary data.</text>
</comment>
<dbReference type="GO" id="GO:0005576">
    <property type="term" value="C:extracellular region"/>
    <property type="evidence" value="ECO:0007669"/>
    <property type="project" value="UniProtKB-SubCell"/>
</dbReference>
<dbReference type="InterPro" id="IPR000118">
    <property type="entry name" value="Granulin"/>
</dbReference>
<dbReference type="SMART" id="SM00277">
    <property type="entry name" value="GRAN"/>
    <property type="match status" value="3"/>
</dbReference>
<evidence type="ECO:0000256" key="1">
    <source>
        <dbReference type="ARBA" id="ARBA00004613"/>
    </source>
</evidence>
<proteinExistence type="inferred from homology"/>
<comment type="similarity">
    <text evidence="2">Belongs to the granulin family.</text>
</comment>
<dbReference type="PANTHER" id="PTHR12274:SF3">
    <property type="entry name" value="PROGRANULIN"/>
    <property type="match status" value="1"/>
</dbReference>